<evidence type="ECO:0000256" key="6">
    <source>
        <dbReference type="ARBA" id="ARBA00022840"/>
    </source>
</evidence>
<dbReference type="CDD" id="cd14014">
    <property type="entry name" value="STKc_PknB_like"/>
    <property type="match status" value="1"/>
</dbReference>
<sequence>MTRVLGGRYRLVEPLGRGGMGTVWRALDEMLGRAVAVKELTLPRGVAPGHRAALCERAAREARVSSRLKHGSIIRVHDVITEDDRPWIVMELLTGRALDEAGPLSPRRVAEVGLAVLEALGVAHAQGVLHRDVKPGNIFLCDDGRVILADFGIATLEGDASLTASGGLVGSPGYIAPERLRGERGGPPSDLWSLGAALYTAIEGRPPFARQTPMGMLSAVLTEEPGQPLRAGPLGPVLLALLARDPARRPPAEVAARWLRSVAGGGTPVIPARPPDTEGRSRAAVPTEPGGRRGHDGRGRRTAVIAAAAVALAAMVPAAFLLRHGNATSPTAKRTAPPPDPVRGRFASAPPPCSLITSPEATRLGTAPSPAPRSQGCSWDDMSGGSIDLQLELFAPTGALNAPKLAESYYADKKRQIGIAAHAEDKIHSAQSGVTDIPATGDAAFVYDATDGVDAGLSSTVWLRSSNLVVQVVYADHVGTTSAAQVRRHAIEAARTVGGRLGHM</sequence>
<evidence type="ECO:0000256" key="8">
    <source>
        <dbReference type="SAM" id="MobiDB-lite"/>
    </source>
</evidence>
<evidence type="ECO:0000256" key="3">
    <source>
        <dbReference type="ARBA" id="ARBA00022679"/>
    </source>
</evidence>
<dbReference type="GO" id="GO:0005524">
    <property type="term" value="F:ATP binding"/>
    <property type="evidence" value="ECO:0007669"/>
    <property type="project" value="UniProtKB-UniRule"/>
</dbReference>
<comment type="caution">
    <text evidence="10">The sequence shown here is derived from an EMBL/GenBank/DDBJ whole genome shotgun (WGS) entry which is preliminary data.</text>
</comment>
<evidence type="ECO:0000256" key="2">
    <source>
        <dbReference type="ARBA" id="ARBA00022527"/>
    </source>
</evidence>
<keyword evidence="11" id="KW-1185">Reference proteome</keyword>
<keyword evidence="3" id="KW-0808">Transferase</keyword>
<keyword evidence="2" id="KW-0723">Serine/threonine-protein kinase</keyword>
<dbReference type="Gene3D" id="3.30.200.20">
    <property type="entry name" value="Phosphorylase Kinase, domain 1"/>
    <property type="match status" value="1"/>
</dbReference>
<dbReference type="SMART" id="SM00220">
    <property type="entry name" value="S_TKc"/>
    <property type="match status" value="1"/>
</dbReference>
<dbReference type="Proteomes" id="UP000316096">
    <property type="component" value="Unassembled WGS sequence"/>
</dbReference>
<name>A0A543CVV2_9ACTN</name>
<evidence type="ECO:0000256" key="4">
    <source>
        <dbReference type="ARBA" id="ARBA00022741"/>
    </source>
</evidence>
<dbReference type="PANTHER" id="PTHR43289">
    <property type="entry name" value="MITOGEN-ACTIVATED PROTEIN KINASE KINASE KINASE 20-RELATED"/>
    <property type="match status" value="1"/>
</dbReference>
<feature type="domain" description="Protein kinase" evidence="9">
    <location>
        <begin position="9"/>
        <end position="270"/>
    </location>
</feature>
<keyword evidence="4 7" id="KW-0547">Nucleotide-binding</keyword>
<evidence type="ECO:0000259" key="9">
    <source>
        <dbReference type="PROSITE" id="PS50011"/>
    </source>
</evidence>
<dbReference type="Pfam" id="PF00069">
    <property type="entry name" value="Pkinase"/>
    <property type="match status" value="1"/>
</dbReference>
<dbReference type="InterPro" id="IPR011009">
    <property type="entry name" value="Kinase-like_dom_sf"/>
</dbReference>
<dbReference type="InterPro" id="IPR017441">
    <property type="entry name" value="Protein_kinase_ATP_BS"/>
</dbReference>
<dbReference type="PROSITE" id="PS00108">
    <property type="entry name" value="PROTEIN_KINASE_ST"/>
    <property type="match status" value="1"/>
</dbReference>
<keyword evidence="6 7" id="KW-0067">ATP-binding</keyword>
<feature type="region of interest" description="Disordered" evidence="8">
    <location>
        <begin position="328"/>
        <end position="377"/>
    </location>
</feature>
<dbReference type="SUPFAM" id="SSF56112">
    <property type="entry name" value="Protein kinase-like (PK-like)"/>
    <property type="match status" value="1"/>
</dbReference>
<proteinExistence type="predicted"/>
<dbReference type="PROSITE" id="PS00107">
    <property type="entry name" value="PROTEIN_KINASE_ATP"/>
    <property type="match status" value="1"/>
</dbReference>
<dbReference type="AlphaFoldDB" id="A0A543CVV2"/>
<dbReference type="GO" id="GO:0004674">
    <property type="term" value="F:protein serine/threonine kinase activity"/>
    <property type="evidence" value="ECO:0007669"/>
    <property type="project" value="UniProtKB-KW"/>
</dbReference>
<reference evidence="10 11" key="1">
    <citation type="submission" date="2019-06" db="EMBL/GenBank/DDBJ databases">
        <title>Sequencing the genomes of 1000 actinobacteria strains.</title>
        <authorList>
            <person name="Klenk H.-P."/>
        </authorList>
    </citation>
    <scope>NUCLEOTIDE SEQUENCE [LARGE SCALE GENOMIC DNA]</scope>
    <source>
        <strain evidence="10 11">DSM 102200</strain>
    </source>
</reference>
<dbReference type="PROSITE" id="PS50011">
    <property type="entry name" value="PROTEIN_KINASE_DOM"/>
    <property type="match status" value="1"/>
</dbReference>
<dbReference type="EC" id="2.7.11.1" evidence="1"/>
<evidence type="ECO:0000256" key="1">
    <source>
        <dbReference type="ARBA" id="ARBA00012513"/>
    </source>
</evidence>
<evidence type="ECO:0000256" key="5">
    <source>
        <dbReference type="ARBA" id="ARBA00022777"/>
    </source>
</evidence>
<accession>A0A543CVV2</accession>
<dbReference type="EMBL" id="VFOZ01000001">
    <property type="protein sequence ID" value="TQM01220.1"/>
    <property type="molecule type" value="Genomic_DNA"/>
</dbReference>
<dbReference type="InterPro" id="IPR008271">
    <property type="entry name" value="Ser/Thr_kinase_AS"/>
</dbReference>
<evidence type="ECO:0000256" key="7">
    <source>
        <dbReference type="PROSITE-ProRule" id="PRU10141"/>
    </source>
</evidence>
<dbReference type="Gene3D" id="1.10.510.10">
    <property type="entry name" value="Transferase(Phosphotransferase) domain 1"/>
    <property type="match status" value="1"/>
</dbReference>
<dbReference type="PANTHER" id="PTHR43289:SF6">
    <property type="entry name" value="SERINE_THREONINE-PROTEIN KINASE NEKL-3"/>
    <property type="match status" value="1"/>
</dbReference>
<evidence type="ECO:0000313" key="11">
    <source>
        <dbReference type="Proteomes" id="UP000316096"/>
    </source>
</evidence>
<feature type="compositionally biased region" description="Basic and acidic residues" evidence="8">
    <location>
        <begin position="290"/>
        <end position="299"/>
    </location>
</feature>
<keyword evidence="5 10" id="KW-0418">Kinase</keyword>
<evidence type="ECO:0000313" key="10">
    <source>
        <dbReference type="EMBL" id="TQM01220.1"/>
    </source>
</evidence>
<protein>
    <recommendedName>
        <fullName evidence="1">non-specific serine/threonine protein kinase</fullName>
        <ecNumber evidence="1">2.7.11.1</ecNumber>
    </recommendedName>
</protein>
<gene>
    <name evidence="10" type="ORF">FB559_6968</name>
</gene>
<feature type="binding site" evidence="7">
    <location>
        <position position="38"/>
    </location>
    <ligand>
        <name>ATP</name>
        <dbReference type="ChEBI" id="CHEBI:30616"/>
    </ligand>
</feature>
<dbReference type="InterPro" id="IPR000719">
    <property type="entry name" value="Prot_kinase_dom"/>
</dbReference>
<feature type="region of interest" description="Disordered" evidence="8">
    <location>
        <begin position="266"/>
        <end position="300"/>
    </location>
</feature>
<organism evidence="10 11">
    <name type="scientific">Actinoallomurus bryophytorum</name>
    <dbReference type="NCBI Taxonomy" id="1490222"/>
    <lineage>
        <taxon>Bacteria</taxon>
        <taxon>Bacillati</taxon>
        <taxon>Actinomycetota</taxon>
        <taxon>Actinomycetes</taxon>
        <taxon>Streptosporangiales</taxon>
        <taxon>Thermomonosporaceae</taxon>
        <taxon>Actinoallomurus</taxon>
    </lineage>
</organism>